<dbReference type="EMBL" id="CADCTH010000344">
    <property type="protein sequence ID" value="CAA9265297.1"/>
    <property type="molecule type" value="Genomic_DNA"/>
</dbReference>
<reference evidence="2" key="1">
    <citation type="submission" date="2020-02" db="EMBL/GenBank/DDBJ databases">
        <authorList>
            <person name="Meier V. D."/>
        </authorList>
    </citation>
    <scope>NUCLEOTIDE SEQUENCE</scope>
    <source>
        <strain evidence="2">AVDCRST_MAG54</strain>
    </source>
</reference>
<proteinExistence type="predicted"/>
<evidence type="ECO:0000259" key="1">
    <source>
        <dbReference type="SMART" id="SM00065"/>
    </source>
</evidence>
<feature type="domain" description="GAF" evidence="1">
    <location>
        <begin position="38"/>
        <end position="189"/>
    </location>
</feature>
<dbReference type="PANTHER" id="PTHR33744:SF1">
    <property type="entry name" value="DNA-BINDING TRANSCRIPTIONAL ACTIVATOR ADER"/>
    <property type="match status" value="1"/>
</dbReference>
<dbReference type="InterPro" id="IPR029016">
    <property type="entry name" value="GAF-like_dom_sf"/>
</dbReference>
<protein>
    <recommendedName>
        <fullName evidence="1">GAF domain-containing protein</fullName>
    </recommendedName>
</protein>
<dbReference type="Pfam" id="PF01590">
    <property type="entry name" value="GAF"/>
    <property type="match status" value="1"/>
</dbReference>
<evidence type="ECO:0000313" key="2">
    <source>
        <dbReference type="EMBL" id="CAA9265297.1"/>
    </source>
</evidence>
<gene>
    <name evidence="2" type="ORF">AVDCRST_MAG54-2685</name>
</gene>
<sequence>MVTSPAVAHPAVPAGSPREREVIAAFSEITTEAITASRLEDLLALIGQKLCHLLGVSRCSVYLRQDDGRFRGGAGWCGETGNISAAVQAQEAGIPGDAFSREVIRGAAPVLISDVRNDPRPHRRTMEHWGVRAMLGVPLVFDGEVIGLIFVDNVAQEHEYTDDEVSLAELFGRLAALFIRQALQAARLGAQAEELDRRKRTLEFLADVHAKLTGAVLEGADIRAVVGLLSELAGSPVALLDEDFAVLAWTAPAPLRTGPPVLGDRARERPALRAALASLSAARPSTVLEPSSALGLGRRHVVCRLIVEGRPSGYLDVAESGRALGDLDAELAERGATVLALQVLSERRQIEAEGQARDDFLSDLLNNHRDVAQLARRGVPFGVDLTEPHVLVRLAVESGEGHLHASVARRLVVADLATRLGTDEPPANTLPGAVVVLVRLGEAAGVSHPDEVRAHVAAVADAVVPRVCVRGGVVSAVCREPEDFPRAHRELREVEELSRSFGWSRRVVTVDELGLFRVVVASGRVREAVRFADELVRPVREHDGADGSLLATWRAFLAAEARVQRAAADLGVHENTVRYRLARVRELTGKDPASLDTMLTARAAFQILELAGWFRDTDR</sequence>
<dbReference type="SMART" id="SM00065">
    <property type="entry name" value="GAF"/>
    <property type="match status" value="1"/>
</dbReference>
<dbReference type="SUPFAM" id="SSF55781">
    <property type="entry name" value="GAF domain-like"/>
    <property type="match status" value="1"/>
</dbReference>
<dbReference type="AlphaFoldDB" id="A0A6J4IY83"/>
<dbReference type="Gene3D" id="3.30.450.40">
    <property type="match status" value="1"/>
</dbReference>
<name>A0A6J4IY83_9PSEU</name>
<dbReference type="Pfam" id="PF13556">
    <property type="entry name" value="HTH_30"/>
    <property type="match status" value="1"/>
</dbReference>
<dbReference type="InterPro" id="IPR042070">
    <property type="entry name" value="PucR_C-HTH_sf"/>
</dbReference>
<dbReference type="InterPro" id="IPR025736">
    <property type="entry name" value="PucR_C-HTH_dom"/>
</dbReference>
<dbReference type="PANTHER" id="PTHR33744">
    <property type="entry name" value="CARBOHYDRATE DIACID REGULATOR"/>
    <property type="match status" value="1"/>
</dbReference>
<organism evidence="2">
    <name type="scientific">uncultured Actinomycetospora sp</name>
    <dbReference type="NCBI Taxonomy" id="1135996"/>
    <lineage>
        <taxon>Bacteria</taxon>
        <taxon>Bacillati</taxon>
        <taxon>Actinomycetota</taxon>
        <taxon>Actinomycetes</taxon>
        <taxon>Pseudonocardiales</taxon>
        <taxon>Pseudonocardiaceae</taxon>
        <taxon>Actinomycetospora</taxon>
        <taxon>environmental samples</taxon>
    </lineage>
</organism>
<dbReference type="InterPro" id="IPR051448">
    <property type="entry name" value="CdaR-like_regulators"/>
</dbReference>
<dbReference type="InterPro" id="IPR003018">
    <property type="entry name" value="GAF"/>
</dbReference>
<accession>A0A6J4IY83</accession>
<dbReference type="Gene3D" id="1.10.10.2840">
    <property type="entry name" value="PucR C-terminal helix-turn-helix domain"/>
    <property type="match status" value="1"/>
</dbReference>